<dbReference type="WBParaSite" id="Csp11.Scaffold581.g4577.t1">
    <property type="protein sequence ID" value="Csp11.Scaffold581.g4577.t1"/>
    <property type="gene ID" value="Csp11.Scaffold581.g4577"/>
</dbReference>
<dbReference type="PANTHER" id="PTHR31379">
    <property type="entry name" value="F-BOX C PROTEIN-RELATED-RELATED"/>
    <property type="match status" value="1"/>
</dbReference>
<reference evidence="2" key="1">
    <citation type="submission" date="2016-11" db="UniProtKB">
        <authorList>
            <consortium name="WormBaseParasite"/>
        </authorList>
    </citation>
    <scope>IDENTIFICATION</scope>
</reference>
<dbReference type="PANTHER" id="PTHR31379:SF1">
    <property type="entry name" value="F-BOX C PROTEIN-RELATED"/>
    <property type="match status" value="1"/>
</dbReference>
<dbReference type="Proteomes" id="UP000095282">
    <property type="component" value="Unplaced"/>
</dbReference>
<dbReference type="Pfam" id="PF12078">
    <property type="entry name" value="DUF3557"/>
    <property type="match status" value="1"/>
</dbReference>
<name>A0A1I7TCJ2_9PELO</name>
<protein>
    <submittedName>
        <fullName evidence="2">F-box domain-containing protein</fullName>
    </submittedName>
</protein>
<evidence type="ECO:0000313" key="1">
    <source>
        <dbReference type="Proteomes" id="UP000095282"/>
    </source>
</evidence>
<sequence>MTKPLNYDCWSSILDKMEANKRFEISRQCPSLKKLEESLPLYIDHLKFEAGFGPHIMTINGTTYTSGTVRVYPEGSQIPRWHQEENEEGGVVFDFGQFGFADPQPPRHIHGIEEMSWIDFIYEEQNLHGLLRYMDFRRGRRASFPPTVDGAFYRENWRGLLEDIVESRNKLHIYYKRQDKSRVIYKPMSQLKIESADGKKIIKKSSKRLHDCEGKLLKRLFGNRGTINVKCLEIDYPYHTSRFHSSLNFKFKIQELKIQFSYRNQFNSLQQIIDPSCLPLKRLVLAAYLPVQEDYEHNLVKSAETLVISNIPRGYERLINSLLQLPNRIVVVNQFDQCHITCSTLIRRWINQKRSIGTCWTFLVESGRTISATMKEIEERGIRSSERCINIRNDDDSMVRVSYEPSETEPVWVLKMEVVAVQV</sequence>
<evidence type="ECO:0000313" key="2">
    <source>
        <dbReference type="WBParaSite" id="Csp11.Scaffold581.g4577.t1"/>
    </source>
</evidence>
<keyword evidence="1" id="KW-1185">Reference proteome</keyword>
<organism evidence="1 2">
    <name type="scientific">Caenorhabditis tropicalis</name>
    <dbReference type="NCBI Taxonomy" id="1561998"/>
    <lineage>
        <taxon>Eukaryota</taxon>
        <taxon>Metazoa</taxon>
        <taxon>Ecdysozoa</taxon>
        <taxon>Nematoda</taxon>
        <taxon>Chromadorea</taxon>
        <taxon>Rhabditida</taxon>
        <taxon>Rhabditina</taxon>
        <taxon>Rhabditomorpha</taxon>
        <taxon>Rhabditoidea</taxon>
        <taxon>Rhabditidae</taxon>
        <taxon>Peloderinae</taxon>
        <taxon>Caenorhabditis</taxon>
    </lineage>
</organism>
<dbReference type="eggNOG" id="ENOG502TJW7">
    <property type="taxonomic scope" value="Eukaryota"/>
</dbReference>
<dbReference type="AlphaFoldDB" id="A0A1I7TCJ2"/>
<dbReference type="InterPro" id="IPR021942">
    <property type="entry name" value="DUF3557"/>
</dbReference>
<accession>A0A1I7TCJ2</accession>
<proteinExistence type="predicted"/>